<protein>
    <submittedName>
        <fullName evidence="1">Uncharacterized protein</fullName>
    </submittedName>
</protein>
<dbReference type="Proteomes" id="UP001213504">
    <property type="component" value="Chromosome"/>
</dbReference>
<accession>A0AAX3TB40</accession>
<dbReference type="RefSeq" id="WP_165630385.1">
    <property type="nucleotide sequence ID" value="NZ_CP121270.1"/>
</dbReference>
<evidence type="ECO:0000313" key="1">
    <source>
        <dbReference type="EMBL" id="WFP26041.1"/>
    </source>
</evidence>
<reference evidence="1" key="1">
    <citation type="submission" date="2023-04" db="EMBL/GenBank/DDBJ databases">
        <title>Complete genome sequence of a phthalic acid esters degrading bacterial strain.</title>
        <authorList>
            <person name="Weng L."/>
            <person name="Jia Y."/>
            <person name="Ren L."/>
        </authorList>
    </citation>
    <scope>NUCLEOTIDE SEQUENCE</scope>
    <source>
        <strain evidence="1">RL-LY01</strain>
    </source>
</reference>
<sequence>MVEAHLKDFVEKFDAGGDQSKQFEAFVNYSIFRKYCGDQIDPGELVYEGDDPGIDGYMTFVDEA</sequence>
<organism evidence="1 2">
    <name type="scientific">Gordonia hongkongensis</name>
    <dbReference type="NCBI Taxonomy" id="1701090"/>
    <lineage>
        <taxon>Bacteria</taxon>
        <taxon>Bacillati</taxon>
        <taxon>Actinomycetota</taxon>
        <taxon>Actinomycetes</taxon>
        <taxon>Mycobacteriales</taxon>
        <taxon>Gordoniaceae</taxon>
        <taxon>Gordonia</taxon>
    </lineage>
</organism>
<name>A0AAX3TB40_9ACTN</name>
<proteinExistence type="predicted"/>
<dbReference type="AlphaFoldDB" id="A0AAX3TB40"/>
<evidence type="ECO:0000313" key="2">
    <source>
        <dbReference type="Proteomes" id="UP001213504"/>
    </source>
</evidence>
<dbReference type="EMBL" id="CP121270">
    <property type="protein sequence ID" value="WFP26041.1"/>
    <property type="molecule type" value="Genomic_DNA"/>
</dbReference>
<gene>
    <name evidence="1" type="ORF">P9A14_05915</name>
</gene>